<dbReference type="Proteomes" id="UP000039370">
    <property type="component" value="Unassembled WGS sequence"/>
</dbReference>
<evidence type="ECO:0000256" key="5">
    <source>
        <dbReference type="ARBA" id="ARBA00022692"/>
    </source>
</evidence>
<gene>
    <name evidence="9" type="ORF">CCAN11_2440040</name>
</gene>
<evidence type="ECO:0000256" key="8">
    <source>
        <dbReference type="ARBA" id="ARBA00023136"/>
    </source>
</evidence>
<evidence type="ECO:0000256" key="1">
    <source>
        <dbReference type="ARBA" id="ARBA00004651"/>
    </source>
</evidence>
<keyword evidence="4" id="KW-1003">Cell membrane</keyword>
<dbReference type="EMBL" id="CDOK01000162">
    <property type="protein sequence ID" value="CEN52353.1"/>
    <property type="molecule type" value="Genomic_DNA"/>
</dbReference>
<dbReference type="PANTHER" id="PTHR30588:SF0">
    <property type="entry name" value="BRANCHED-CHAIN AMINO ACID PERMEASE BRNQ"/>
    <property type="match status" value="1"/>
</dbReference>
<keyword evidence="8" id="KW-0472">Membrane</keyword>
<keyword evidence="5" id="KW-0812">Transmembrane</keyword>
<keyword evidence="3" id="KW-0813">Transport</keyword>
<dbReference type="InterPro" id="IPR004685">
    <property type="entry name" value="Brnchd-chn_aa_trnsp_Livcs"/>
</dbReference>
<evidence type="ECO:0000256" key="4">
    <source>
        <dbReference type="ARBA" id="ARBA00022475"/>
    </source>
</evidence>
<dbReference type="RefSeq" id="WP_013996290.1">
    <property type="nucleotide sequence ID" value="NZ_BOQJ01000006.1"/>
</dbReference>
<dbReference type="GO" id="GO:0015188">
    <property type="term" value="F:L-isoleucine transmembrane transporter activity"/>
    <property type="evidence" value="ECO:0007669"/>
    <property type="project" value="TreeGrafter"/>
</dbReference>
<dbReference type="AlphaFoldDB" id="A0A0B7IQW3"/>
<dbReference type="GO" id="GO:0015190">
    <property type="term" value="F:L-leucine transmembrane transporter activity"/>
    <property type="evidence" value="ECO:0007669"/>
    <property type="project" value="TreeGrafter"/>
</dbReference>
<dbReference type="GO" id="GO:0015820">
    <property type="term" value="P:L-leucine transport"/>
    <property type="evidence" value="ECO:0007669"/>
    <property type="project" value="TreeGrafter"/>
</dbReference>
<evidence type="ECO:0000313" key="10">
    <source>
        <dbReference type="Proteomes" id="UP000039370"/>
    </source>
</evidence>
<dbReference type="GeneID" id="69580899"/>
<keyword evidence="7" id="KW-1133">Transmembrane helix</keyword>
<dbReference type="OMA" id="YFALALW"/>
<evidence type="ECO:0000256" key="2">
    <source>
        <dbReference type="ARBA" id="ARBA00008540"/>
    </source>
</evidence>
<dbReference type="NCBIfam" id="TIGR00796">
    <property type="entry name" value="livcs"/>
    <property type="match status" value="1"/>
</dbReference>
<dbReference type="Pfam" id="PF05525">
    <property type="entry name" value="Branch_AA_trans"/>
    <property type="match status" value="1"/>
</dbReference>
<keyword evidence="6" id="KW-0029">Amino-acid transport</keyword>
<evidence type="ECO:0000256" key="6">
    <source>
        <dbReference type="ARBA" id="ARBA00022970"/>
    </source>
</evidence>
<comment type="similarity">
    <text evidence="2">Belongs to the branched chain amino acid transporter family.</text>
</comment>
<accession>A0A0B7IQW3</accession>
<name>A0A0B7IQW3_9FLAO</name>
<dbReference type="Gene3D" id="1.20.1740.10">
    <property type="entry name" value="Amino acid/polyamine transporter I"/>
    <property type="match status" value="1"/>
</dbReference>
<organism evidence="9 10">
    <name type="scientific">Capnocytophaga canimorsus</name>
    <dbReference type="NCBI Taxonomy" id="28188"/>
    <lineage>
        <taxon>Bacteria</taxon>
        <taxon>Pseudomonadati</taxon>
        <taxon>Bacteroidota</taxon>
        <taxon>Flavobacteriia</taxon>
        <taxon>Flavobacteriales</taxon>
        <taxon>Flavobacteriaceae</taxon>
        <taxon>Capnocytophaga</taxon>
    </lineage>
</organism>
<dbReference type="GO" id="GO:0005886">
    <property type="term" value="C:plasma membrane"/>
    <property type="evidence" value="ECO:0007669"/>
    <property type="project" value="UniProtKB-SubCell"/>
</dbReference>
<dbReference type="GO" id="GO:0005304">
    <property type="term" value="F:L-valine transmembrane transporter activity"/>
    <property type="evidence" value="ECO:0007669"/>
    <property type="project" value="TreeGrafter"/>
</dbReference>
<protein>
    <submittedName>
        <fullName evidence="9">Branched-chain amino acid uptake carrier braB</fullName>
    </submittedName>
</protein>
<reference evidence="10" key="1">
    <citation type="submission" date="2015-01" db="EMBL/GenBank/DDBJ databases">
        <authorList>
            <person name="MANFREDI Pablo"/>
        </authorList>
    </citation>
    <scope>NUCLEOTIDE SEQUENCE [LARGE SCALE GENOMIC DNA]</scope>
    <source>
        <strain evidence="10">Cc11</strain>
    </source>
</reference>
<sequence>MNSPKRRIINTTTIGFALFAMFFGAGNLILPPYIGLTSGSQWFAALLGFFVTAILAPFLGLLMVIRTGTSFVDLGKRVHPQVISVIAFLIILCIGPLVAIPRTGATTFEVGISPLFPSLSNIIFAFIFFGIVLVLSISKTKIVDIIGKFLTPFLLVSLAVLVLMGIVNQPTPISTSPLDFSKAFVLGFTEGYQTLDVLAAVTFAGIIISAVMSYGYVSVKERSQITIAAGVISTLALVFIYGGLIYLGATTTYETSQNVSRTDLLLHISKSILGSNGTYVISVAIAFACLTTAIALTSAMGDFFERVSRGKIPYRWGVIGCTIISLLLSVNSVDQIISYAVNILLFIYPITLALIVYILIFGKLVKAKFPYLGVLIVTGLISLISVLENLQLNFGGLFRFKNSIPLSEHSLEWLLPSFITFVVLALVNQFAIKHR</sequence>
<proteinExistence type="inferred from homology"/>
<dbReference type="GO" id="GO:0015818">
    <property type="term" value="P:isoleucine transport"/>
    <property type="evidence" value="ECO:0007669"/>
    <property type="project" value="TreeGrafter"/>
</dbReference>
<evidence type="ECO:0000256" key="3">
    <source>
        <dbReference type="ARBA" id="ARBA00022448"/>
    </source>
</evidence>
<evidence type="ECO:0000256" key="7">
    <source>
        <dbReference type="ARBA" id="ARBA00022989"/>
    </source>
</evidence>
<evidence type="ECO:0000313" key="9">
    <source>
        <dbReference type="EMBL" id="CEN52353.1"/>
    </source>
</evidence>
<dbReference type="PANTHER" id="PTHR30588">
    <property type="entry name" value="BRANCHED-CHAIN AMINO ACID TRANSPORT SYSTEM 2 CARRIER PROTEIN"/>
    <property type="match status" value="1"/>
</dbReference>
<comment type="subcellular location">
    <subcellularLocation>
        <location evidence="1">Cell membrane</location>
        <topology evidence="1">Multi-pass membrane protein</topology>
    </subcellularLocation>
</comment>